<proteinExistence type="inferred from homology"/>
<keyword evidence="8" id="KW-1185">Reference proteome</keyword>
<evidence type="ECO:0000256" key="5">
    <source>
        <dbReference type="ARBA" id="ARBA00023136"/>
    </source>
</evidence>
<keyword evidence="4" id="KW-1133">Transmembrane helix</keyword>
<comment type="caution">
    <text evidence="7">The sequence shown here is derived from an EMBL/GenBank/DDBJ whole genome shotgun (WGS) entry which is preliminary data.</text>
</comment>
<keyword evidence="3" id="KW-0812">Transmembrane</keyword>
<dbReference type="STRING" id="3750.A0A498J3W7"/>
<feature type="domain" description="Cysteine-rich transmembrane" evidence="6">
    <location>
        <begin position="24"/>
        <end position="64"/>
    </location>
</feature>
<dbReference type="GO" id="GO:0005886">
    <property type="term" value="C:plasma membrane"/>
    <property type="evidence" value="ECO:0007669"/>
    <property type="project" value="InterPro"/>
</dbReference>
<evidence type="ECO:0000256" key="2">
    <source>
        <dbReference type="ARBA" id="ARBA00009444"/>
    </source>
</evidence>
<name>A0A498J3W7_MALDO</name>
<gene>
    <name evidence="7" type="ORF">DVH24_032645</name>
</gene>
<evidence type="ECO:0000313" key="8">
    <source>
        <dbReference type="Proteomes" id="UP000290289"/>
    </source>
</evidence>
<sequence>MPTNSAAGCAAHGPCNVKAPPSAGYPTRDVPQKAVPVETKSKDDGFWKRCCAALCCCCMLDACFLRCDIVDVDLDGV</sequence>
<dbReference type="Pfam" id="PF12734">
    <property type="entry name" value="CYSTM"/>
    <property type="match status" value="1"/>
</dbReference>
<dbReference type="AlphaFoldDB" id="A0A498J3W7"/>
<reference evidence="7 8" key="1">
    <citation type="submission" date="2018-10" db="EMBL/GenBank/DDBJ databases">
        <title>A high-quality apple genome assembly.</title>
        <authorList>
            <person name="Hu J."/>
        </authorList>
    </citation>
    <scope>NUCLEOTIDE SEQUENCE [LARGE SCALE GENOMIC DNA]</scope>
    <source>
        <strain evidence="8">cv. HFTH1</strain>
        <tissue evidence="7">Young leaf</tissue>
    </source>
</reference>
<keyword evidence="5" id="KW-0472">Membrane</keyword>
<dbReference type="PANTHER" id="PTHR31568">
    <property type="entry name" value="RCG49325, ISOFORM CRA_A"/>
    <property type="match status" value="1"/>
</dbReference>
<evidence type="ECO:0000256" key="4">
    <source>
        <dbReference type="ARBA" id="ARBA00022989"/>
    </source>
</evidence>
<dbReference type="PANTHER" id="PTHR31568:SF122">
    <property type="entry name" value="PROTEIN CYSTEINE-RICH TRANSMEMBRANE MODULE 9"/>
    <property type="match status" value="1"/>
</dbReference>
<dbReference type="InterPro" id="IPR028144">
    <property type="entry name" value="CYSTM_dom"/>
</dbReference>
<accession>A0A498J3W7</accession>
<comment type="subcellular location">
    <subcellularLocation>
        <location evidence="1">Membrane</location>
        <topology evidence="1">Single-pass membrane protein</topology>
    </subcellularLocation>
</comment>
<organism evidence="7 8">
    <name type="scientific">Malus domestica</name>
    <name type="common">Apple</name>
    <name type="synonym">Pyrus malus</name>
    <dbReference type="NCBI Taxonomy" id="3750"/>
    <lineage>
        <taxon>Eukaryota</taxon>
        <taxon>Viridiplantae</taxon>
        <taxon>Streptophyta</taxon>
        <taxon>Embryophyta</taxon>
        <taxon>Tracheophyta</taxon>
        <taxon>Spermatophyta</taxon>
        <taxon>Magnoliopsida</taxon>
        <taxon>eudicotyledons</taxon>
        <taxon>Gunneridae</taxon>
        <taxon>Pentapetalae</taxon>
        <taxon>rosids</taxon>
        <taxon>fabids</taxon>
        <taxon>Rosales</taxon>
        <taxon>Rosaceae</taxon>
        <taxon>Amygdaloideae</taxon>
        <taxon>Maleae</taxon>
        <taxon>Malus</taxon>
    </lineage>
</organism>
<evidence type="ECO:0000256" key="1">
    <source>
        <dbReference type="ARBA" id="ARBA00004167"/>
    </source>
</evidence>
<comment type="similarity">
    <text evidence="2">Belongs to the CYSTM1 family.</text>
</comment>
<dbReference type="Proteomes" id="UP000290289">
    <property type="component" value="Chromosome 9"/>
</dbReference>
<protein>
    <recommendedName>
        <fullName evidence="6">Cysteine-rich transmembrane domain-containing protein</fullName>
    </recommendedName>
</protein>
<evidence type="ECO:0000256" key="3">
    <source>
        <dbReference type="ARBA" id="ARBA00022692"/>
    </source>
</evidence>
<dbReference type="EMBL" id="RDQH01000335">
    <property type="protein sequence ID" value="RXH90288.1"/>
    <property type="molecule type" value="Genomic_DNA"/>
</dbReference>
<evidence type="ECO:0000313" key="7">
    <source>
        <dbReference type="EMBL" id="RXH90288.1"/>
    </source>
</evidence>
<evidence type="ECO:0000259" key="6">
    <source>
        <dbReference type="Pfam" id="PF12734"/>
    </source>
</evidence>
<dbReference type="InterPro" id="IPR044850">
    <property type="entry name" value="WIH1-like"/>
</dbReference>